<accession>L8G448</accession>
<keyword evidence="3" id="KW-1185">Reference proteome</keyword>
<dbReference type="EMBL" id="GL573588">
    <property type="protein sequence ID" value="ELR08050.1"/>
    <property type="molecule type" value="Genomic_DNA"/>
</dbReference>
<evidence type="ECO:0000313" key="3">
    <source>
        <dbReference type="Proteomes" id="UP000011064"/>
    </source>
</evidence>
<gene>
    <name evidence="2" type="ORF">GMDG_08591</name>
</gene>
<evidence type="ECO:0000256" key="1">
    <source>
        <dbReference type="SAM" id="MobiDB-lite"/>
    </source>
</evidence>
<dbReference type="Proteomes" id="UP000011064">
    <property type="component" value="Unassembled WGS sequence"/>
</dbReference>
<feature type="region of interest" description="Disordered" evidence="1">
    <location>
        <begin position="50"/>
        <end position="69"/>
    </location>
</feature>
<organism evidence="2 3">
    <name type="scientific">Pseudogymnoascus destructans (strain ATCC MYA-4855 / 20631-21)</name>
    <name type="common">Bat white-nose syndrome fungus</name>
    <name type="synonym">Geomyces destructans</name>
    <dbReference type="NCBI Taxonomy" id="658429"/>
    <lineage>
        <taxon>Eukaryota</taxon>
        <taxon>Fungi</taxon>
        <taxon>Dikarya</taxon>
        <taxon>Ascomycota</taxon>
        <taxon>Pezizomycotina</taxon>
        <taxon>Leotiomycetes</taxon>
        <taxon>Thelebolales</taxon>
        <taxon>Thelebolaceae</taxon>
        <taxon>Pseudogymnoascus</taxon>
    </lineage>
</organism>
<protein>
    <submittedName>
        <fullName evidence="2">Uncharacterized protein</fullName>
    </submittedName>
</protein>
<dbReference type="AlphaFoldDB" id="L8G448"/>
<sequence length="106" mass="12330">MVNLEHKLQLRAGIDARRAEQARKRELLEFQRSNPDTKPPRELLQVTIDPGIKRKRQEEEEEDEMELQRQLAAKEGSFVGFSSLNYDLIASEDESLPDNHIDPNLF</sequence>
<name>L8G448_PSED2</name>
<reference evidence="3" key="1">
    <citation type="submission" date="2010-09" db="EMBL/GenBank/DDBJ databases">
        <title>The genome sequence of Geomyces destructans 20631-21.</title>
        <authorList>
            <consortium name="The Broad Institute Genome Sequencing Platform"/>
            <person name="Cuomo C.A."/>
            <person name="Blehert D.S."/>
            <person name="Lorch J.M."/>
            <person name="Young S.K."/>
            <person name="Zeng Q."/>
            <person name="Gargeya S."/>
            <person name="Fitzgerald M."/>
            <person name="Haas B."/>
            <person name="Abouelleil A."/>
            <person name="Alvarado L."/>
            <person name="Arachchi H.M."/>
            <person name="Berlin A."/>
            <person name="Brown A."/>
            <person name="Chapman S.B."/>
            <person name="Chen Z."/>
            <person name="Dunbar C."/>
            <person name="Freedman E."/>
            <person name="Gearin G."/>
            <person name="Gellesch M."/>
            <person name="Goldberg J."/>
            <person name="Griggs A."/>
            <person name="Gujja S."/>
            <person name="Heiman D."/>
            <person name="Howarth C."/>
            <person name="Larson L."/>
            <person name="Lui A."/>
            <person name="MacDonald P.J.P."/>
            <person name="Montmayeur A."/>
            <person name="Murphy C."/>
            <person name="Neiman D."/>
            <person name="Pearson M."/>
            <person name="Priest M."/>
            <person name="Roberts A."/>
            <person name="Saif S."/>
            <person name="Shea T."/>
            <person name="Shenoy N."/>
            <person name="Sisk P."/>
            <person name="Stolte C."/>
            <person name="Sykes S."/>
            <person name="Wortman J."/>
            <person name="Nusbaum C."/>
            <person name="Birren B."/>
        </authorList>
    </citation>
    <scope>NUCLEOTIDE SEQUENCE [LARGE SCALE GENOMIC DNA]</scope>
    <source>
        <strain evidence="3">ATCC MYA-4855 / 20631-21</strain>
    </source>
</reference>
<dbReference type="HOGENOM" id="CLU_141171_1_0_1"/>
<dbReference type="VEuPathDB" id="FungiDB:GMDG_08591"/>
<evidence type="ECO:0000313" key="2">
    <source>
        <dbReference type="EMBL" id="ELR08050.1"/>
    </source>
</evidence>
<dbReference type="InParanoid" id="L8G448"/>
<proteinExistence type="predicted"/>